<comment type="subcellular location">
    <subcellularLocation>
        <location evidence="1">Membrane</location>
        <topology evidence="1">Multi-pass membrane protein</topology>
    </subcellularLocation>
</comment>
<dbReference type="SMART" id="SM00829">
    <property type="entry name" value="PKS_ER"/>
    <property type="match status" value="1"/>
</dbReference>
<evidence type="ECO:0000313" key="9">
    <source>
        <dbReference type="Proteomes" id="UP000664169"/>
    </source>
</evidence>
<feature type="compositionally biased region" description="Acidic residues" evidence="5">
    <location>
        <begin position="364"/>
        <end position="376"/>
    </location>
</feature>
<keyword evidence="2 6" id="KW-0812">Transmembrane</keyword>
<dbReference type="InterPro" id="IPR011032">
    <property type="entry name" value="GroES-like_sf"/>
</dbReference>
<reference evidence="8" key="1">
    <citation type="submission" date="2021-03" db="EMBL/GenBank/DDBJ databases">
        <authorList>
            <person name="Tagirdzhanova G."/>
        </authorList>
    </citation>
    <scope>NUCLEOTIDE SEQUENCE</scope>
</reference>
<accession>A0A8H3FDZ3</accession>
<feature type="transmembrane region" description="Helical" evidence="6">
    <location>
        <begin position="521"/>
        <end position="542"/>
    </location>
</feature>
<evidence type="ECO:0000256" key="3">
    <source>
        <dbReference type="ARBA" id="ARBA00022989"/>
    </source>
</evidence>
<sequence>MSATTQVQKYSYYQAGYPNNLVLERGTVPLTPLPHHVIISVRTVALNPVDIQLMNLPLHNLPTRGYAKTPGCDFAGIVLAASPESGYSINDEVMGLSVSSGPGFLQEIVHCDVRTVTMIKKPSNFSWIQAAALPLVWLTARTTIEKVTPRLQSSPHQLAILGGSSSTGIYTVGQAVKRGWKVLSTCSGRNLDFVKSLGAEQVVDYTSSPDAVAKAVKAFHPQSIIDNVGGTDCIGLADQYVTIVGDKTSRSTLGGSALYLTNPQMVLRWFLGYLGVGKSYDCVILEGRQDWLEEVRNLEPDEVVIDSVFKFEEAKKAYERLDTGRARGKVIVTVSVSTYANRDNTLPILRTKHNRHSSTAAEDNTVDDLSSDDEETSHESPSHMSGNPSASDSRRGLRGTLQKRTQRIQDRLMDKTLLLSIEMGLRRWLAKKKKHRLLKQIIPQDELDGSISMSSSKVELPSTSRPAFSLPVMANNFRSFNARIGVVFVFQAQMIRLFTWDQPTHTLSFLATYSFICLHPYLLIILPPGFLLFFVFIPAYLARHPPPSSPSLHTPRDILSGPPIAPPRVIKPATEMSQDFLRNMRDLQNSMGDFSKAHDTILDTLTPWTNFSNEPLSSCLFIIFSFLVFGLYLAAPFLPLRHIFLFGGWAVVSLCHPRVQRRAEKTYSKHIRPIGLRVMDMLDAWIALDITLDSTPEKVEVEIFELQRRSGGRLQVTVDPSSSTESTWDFDTGMASEWEPWLFSPSPWEPMTPPRVAGERPKGTRFFEDVKVPAGWVWASKKWMLDLESAEWVQGRMVSGCEVEIDGERWVYDLETKRTGDGEVNRRGEWRRRRWIRNVQRERMRGSDSVPSTTRVLSSKEKKSR</sequence>
<evidence type="ECO:0000259" key="7">
    <source>
        <dbReference type="SMART" id="SM00829"/>
    </source>
</evidence>
<evidence type="ECO:0000256" key="2">
    <source>
        <dbReference type="ARBA" id="ARBA00022692"/>
    </source>
</evidence>
<dbReference type="Pfam" id="PF08240">
    <property type="entry name" value="ADH_N"/>
    <property type="match status" value="1"/>
</dbReference>
<dbReference type="GO" id="GO:0016491">
    <property type="term" value="F:oxidoreductase activity"/>
    <property type="evidence" value="ECO:0007669"/>
    <property type="project" value="InterPro"/>
</dbReference>
<dbReference type="EMBL" id="CAJPDQ010000016">
    <property type="protein sequence ID" value="CAF9920897.1"/>
    <property type="molecule type" value="Genomic_DNA"/>
</dbReference>
<feature type="transmembrane region" description="Helical" evidence="6">
    <location>
        <begin position="616"/>
        <end position="634"/>
    </location>
</feature>
<proteinExistence type="predicted"/>
<dbReference type="InterPro" id="IPR020843">
    <property type="entry name" value="ER"/>
</dbReference>
<keyword evidence="3 6" id="KW-1133">Transmembrane helix</keyword>
<dbReference type="PANTHER" id="PTHR28304">
    <property type="entry name" value="PEROXISOMAL MEMBRANE PROTEIN PEX29"/>
    <property type="match status" value="1"/>
</dbReference>
<dbReference type="CDD" id="cd08267">
    <property type="entry name" value="MDR1"/>
    <property type="match status" value="1"/>
</dbReference>
<dbReference type="Gene3D" id="3.90.180.10">
    <property type="entry name" value="Medium-chain alcohol dehydrogenases, catalytic domain"/>
    <property type="match status" value="1"/>
</dbReference>
<dbReference type="InterPro" id="IPR052816">
    <property type="entry name" value="Peroxisomal_Membrane_PEX28-32"/>
</dbReference>
<dbReference type="InterPro" id="IPR013154">
    <property type="entry name" value="ADH-like_N"/>
</dbReference>
<dbReference type="InterPro" id="IPR036291">
    <property type="entry name" value="NAD(P)-bd_dom_sf"/>
</dbReference>
<keyword evidence="9" id="KW-1185">Reference proteome</keyword>
<feature type="domain" description="Enoyl reductase (ER)" evidence="7">
    <location>
        <begin position="16"/>
        <end position="332"/>
    </location>
</feature>
<comment type="caution">
    <text evidence="8">The sequence shown here is derived from an EMBL/GenBank/DDBJ whole genome shotgun (WGS) entry which is preliminary data.</text>
</comment>
<name>A0A8H3FDZ3_9LECA</name>
<keyword evidence="4 6" id="KW-0472">Membrane</keyword>
<protein>
    <recommendedName>
        <fullName evidence="7">Enoyl reductase (ER) domain-containing protein</fullName>
    </recommendedName>
</protein>
<dbReference type="Proteomes" id="UP000664169">
    <property type="component" value="Unassembled WGS sequence"/>
</dbReference>
<dbReference type="PANTHER" id="PTHR28304:SF2">
    <property type="entry name" value="PEROXISOMAL MEMBRANE PROTEIN PEX29"/>
    <property type="match status" value="1"/>
</dbReference>
<dbReference type="GO" id="GO:0005778">
    <property type="term" value="C:peroxisomal membrane"/>
    <property type="evidence" value="ECO:0007669"/>
    <property type="project" value="UniProtKB-ARBA"/>
</dbReference>
<feature type="region of interest" description="Disordered" evidence="5">
    <location>
        <begin position="350"/>
        <end position="405"/>
    </location>
</feature>
<dbReference type="SUPFAM" id="SSF50129">
    <property type="entry name" value="GroES-like"/>
    <property type="match status" value="1"/>
</dbReference>
<dbReference type="AlphaFoldDB" id="A0A8H3FDZ3"/>
<evidence type="ECO:0000256" key="6">
    <source>
        <dbReference type="SAM" id="Phobius"/>
    </source>
</evidence>
<dbReference type="Pfam" id="PF13602">
    <property type="entry name" value="ADH_zinc_N_2"/>
    <property type="match status" value="1"/>
</dbReference>
<feature type="region of interest" description="Disordered" evidence="5">
    <location>
        <begin position="842"/>
        <end position="865"/>
    </location>
</feature>
<dbReference type="GO" id="GO:0007031">
    <property type="term" value="P:peroxisome organization"/>
    <property type="evidence" value="ECO:0007669"/>
    <property type="project" value="TreeGrafter"/>
</dbReference>
<dbReference type="Pfam" id="PF06398">
    <property type="entry name" value="Pex24p"/>
    <property type="match status" value="2"/>
</dbReference>
<dbReference type="SUPFAM" id="SSF51735">
    <property type="entry name" value="NAD(P)-binding Rossmann-fold domains"/>
    <property type="match status" value="1"/>
</dbReference>
<evidence type="ECO:0000256" key="5">
    <source>
        <dbReference type="SAM" id="MobiDB-lite"/>
    </source>
</evidence>
<evidence type="ECO:0000313" key="8">
    <source>
        <dbReference type="EMBL" id="CAF9920897.1"/>
    </source>
</evidence>
<evidence type="ECO:0000256" key="4">
    <source>
        <dbReference type="ARBA" id="ARBA00023136"/>
    </source>
</evidence>
<organism evidence="8 9">
    <name type="scientific">Gomphillus americanus</name>
    <dbReference type="NCBI Taxonomy" id="1940652"/>
    <lineage>
        <taxon>Eukaryota</taxon>
        <taxon>Fungi</taxon>
        <taxon>Dikarya</taxon>
        <taxon>Ascomycota</taxon>
        <taxon>Pezizomycotina</taxon>
        <taxon>Lecanoromycetes</taxon>
        <taxon>OSLEUM clade</taxon>
        <taxon>Ostropomycetidae</taxon>
        <taxon>Ostropales</taxon>
        <taxon>Graphidaceae</taxon>
        <taxon>Gomphilloideae</taxon>
        <taxon>Gomphillus</taxon>
    </lineage>
</organism>
<dbReference type="InterPro" id="IPR010482">
    <property type="entry name" value="TECPR1-like_DysF"/>
</dbReference>
<feature type="compositionally biased region" description="Polar residues" evidence="5">
    <location>
        <begin position="382"/>
        <end position="391"/>
    </location>
</feature>
<dbReference type="OrthoDB" id="74314at2759"/>
<dbReference type="Gene3D" id="3.40.50.720">
    <property type="entry name" value="NAD(P)-binding Rossmann-like Domain"/>
    <property type="match status" value="1"/>
</dbReference>
<gene>
    <name evidence="8" type="ORF">GOMPHAMPRED_002169</name>
</gene>
<evidence type="ECO:0000256" key="1">
    <source>
        <dbReference type="ARBA" id="ARBA00004141"/>
    </source>
</evidence>